<dbReference type="eggNOG" id="ENOG502SJ68">
    <property type="taxonomic scope" value="Eukaryota"/>
</dbReference>
<dbReference type="EMBL" id="GL377302">
    <property type="protein sequence ID" value="EFJ03934.1"/>
    <property type="molecule type" value="Genomic_DNA"/>
</dbReference>
<evidence type="ECO:0000313" key="1">
    <source>
        <dbReference type="EMBL" id="EFJ03934.1"/>
    </source>
</evidence>
<gene>
    <name evidence="1" type="ORF">SCHCODRAFT_46196</name>
</gene>
<organism evidence="2">
    <name type="scientific">Schizophyllum commune (strain H4-8 / FGSC 9210)</name>
    <name type="common">Split gill fungus</name>
    <dbReference type="NCBI Taxonomy" id="578458"/>
    <lineage>
        <taxon>Eukaryota</taxon>
        <taxon>Fungi</taxon>
        <taxon>Dikarya</taxon>
        <taxon>Basidiomycota</taxon>
        <taxon>Agaricomycotina</taxon>
        <taxon>Agaricomycetes</taxon>
        <taxon>Agaricomycetidae</taxon>
        <taxon>Agaricales</taxon>
        <taxon>Schizophyllaceae</taxon>
        <taxon>Schizophyllum</taxon>
    </lineage>
</organism>
<dbReference type="InterPro" id="IPR032675">
    <property type="entry name" value="LRR_dom_sf"/>
</dbReference>
<dbReference type="SUPFAM" id="SSF52047">
    <property type="entry name" value="RNI-like"/>
    <property type="match status" value="1"/>
</dbReference>
<dbReference type="VEuPathDB" id="FungiDB:SCHCODRAFT_02596563"/>
<dbReference type="GeneID" id="9594708"/>
<keyword evidence="2" id="KW-1185">Reference proteome</keyword>
<dbReference type="AlphaFoldDB" id="D8PSF1"/>
<dbReference type="KEGG" id="scm:SCHCO_02596563"/>
<dbReference type="OrthoDB" id="2595178at2759"/>
<proteinExistence type="predicted"/>
<dbReference type="OMA" id="TPYDDIP"/>
<name>D8PSF1_SCHCM</name>
<dbReference type="Gene3D" id="3.80.10.10">
    <property type="entry name" value="Ribonuclease Inhibitor"/>
    <property type="match status" value="1"/>
</dbReference>
<accession>D8PSF1</accession>
<dbReference type="STRING" id="578458.D8PSF1"/>
<protein>
    <recommendedName>
        <fullName evidence="3">F-box domain-containing protein</fullName>
    </recommendedName>
</protein>
<dbReference type="InParanoid" id="D8PSF1"/>
<evidence type="ECO:0000313" key="2">
    <source>
        <dbReference type="Proteomes" id="UP000007431"/>
    </source>
</evidence>
<dbReference type="Proteomes" id="UP000007431">
    <property type="component" value="Unassembled WGS sequence"/>
</dbReference>
<sequence>MSSTTTSKVILRPRPYDKFSGRLMLLPLLPIRKPPVHLPSEVWARILDYVLDDTRETAEAWNLLLVNKELKEIALPLLYHTIRISHLSSLDKLYKHLHECDEKWDSIRRIPYSAPGRWVQVLDLSQLEFTGRAQALKLDSLLTQLFPLLPHLAKLSLNPSFVMSRRPILALADRWESQHLRSLCGITYVPSATGQDEPILKLVASCPNLEELEVIGGGPDPTELDFASSVVDESIVKTLNLPHLHTLSLISLHNSTLLMSLLQSPLPSLRKLTVTPYDDVPFPASLVSQLIFTHGKELKSLLLFTPKSWPTRLHPSPVDLLSTCPQLRHLSLENPLPELRLEPGATHPLRMLSIPRPASDWWPVLEKLLPRLPELCVLRMRDVRWLRKGVAGRAQEAGLQGQMKAWGKRLARYHIQVVDADWKLMPDRV</sequence>
<reference evidence="1 2" key="1">
    <citation type="journal article" date="2010" name="Nat. Biotechnol.">
        <title>Genome sequence of the model mushroom Schizophyllum commune.</title>
        <authorList>
            <person name="Ohm R.A."/>
            <person name="de Jong J.F."/>
            <person name="Lugones L.G."/>
            <person name="Aerts A."/>
            <person name="Kothe E."/>
            <person name="Stajich J.E."/>
            <person name="de Vries R.P."/>
            <person name="Record E."/>
            <person name="Levasseur A."/>
            <person name="Baker S.E."/>
            <person name="Bartholomew K.A."/>
            <person name="Coutinho P.M."/>
            <person name="Erdmann S."/>
            <person name="Fowler T.J."/>
            <person name="Gathman A.C."/>
            <person name="Lombard V."/>
            <person name="Henrissat B."/>
            <person name="Knabe N."/>
            <person name="Kuees U."/>
            <person name="Lilly W.W."/>
            <person name="Lindquist E."/>
            <person name="Lucas S."/>
            <person name="Magnuson J.K."/>
            <person name="Piumi F."/>
            <person name="Raudaskoski M."/>
            <person name="Salamov A."/>
            <person name="Schmutz J."/>
            <person name="Schwarze F.W.M.R."/>
            <person name="vanKuyk P.A."/>
            <person name="Horton J.S."/>
            <person name="Grigoriev I.V."/>
            <person name="Woesten H.A.B."/>
        </authorList>
    </citation>
    <scope>NUCLEOTIDE SEQUENCE [LARGE SCALE GENOMIC DNA]</scope>
    <source>
        <strain evidence="2">H4-8 / FGSC 9210</strain>
    </source>
</reference>
<dbReference type="RefSeq" id="XP_003038836.1">
    <property type="nucleotide sequence ID" value="XM_003038790.1"/>
</dbReference>
<evidence type="ECO:0008006" key="3">
    <source>
        <dbReference type="Google" id="ProtNLM"/>
    </source>
</evidence>
<dbReference type="HOGENOM" id="CLU_035065_0_0_1"/>